<protein>
    <submittedName>
        <fullName evidence="2">Uncharacterized protein</fullName>
    </submittedName>
</protein>
<dbReference type="AlphaFoldDB" id="A0A448XE63"/>
<name>A0A448XE63_9PLAT</name>
<dbReference type="EMBL" id="CAAALY010247940">
    <property type="protein sequence ID" value="VEL34575.1"/>
    <property type="molecule type" value="Genomic_DNA"/>
</dbReference>
<reference evidence="2" key="1">
    <citation type="submission" date="2018-11" db="EMBL/GenBank/DDBJ databases">
        <authorList>
            <consortium name="Pathogen Informatics"/>
        </authorList>
    </citation>
    <scope>NUCLEOTIDE SEQUENCE</scope>
</reference>
<evidence type="ECO:0000313" key="3">
    <source>
        <dbReference type="Proteomes" id="UP000784294"/>
    </source>
</evidence>
<feature type="transmembrane region" description="Helical" evidence="1">
    <location>
        <begin position="42"/>
        <end position="65"/>
    </location>
</feature>
<keyword evidence="1" id="KW-0472">Membrane</keyword>
<organism evidence="2 3">
    <name type="scientific">Protopolystoma xenopodis</name>
    <dbReference type="NCBI Taxonomy" id="117903"/>
    <lineage>
        <taxon>Eukaryota</taxon>
        <taxon>Metazoa</taxon>
        <taxon>Spiralia</taxon>
        <taxon>Lophotrochozoa</taxon>
        <taxon>Platyhelminthes</taxon>
        <taxon>Monogenea</taxon>
        <taxon>Polyopisthocotylea</taxon>
        <taxon>Polystomatidea</taxon>
        <taxon>Polystomatidae</taxon>
        <taxon>Protopolystoma</taxon>
    </lineage>
</organism>
<comment type="caution">
    <text evidence="2">The sequence shown here is derived from an EMBL/GenBank/DDBJ whole genome shotgun (WGS) entry which is preliminary data.</text>
</comment>
<proteinExistence type="predicted"/>
<gene>
    <name evidence="2" type="ORF">PXEA_LOCUS28015</name>
</gene>
<keyword evidence="1" id="KW-0812">Transmembrane</keyword>
<keyword evidence="1" id="KW-1133">Transmembrane helix</keyword>
<sequence>MDMCNSHSDLVACYLKKYGLCSISRLCELYQAETRRSIRRRLLLILAACCAAQPACLPICLFSILPLELLREISSTRIG</sequence>
<evidence type="ECO:0000313" key="2">
    <source>
        <dbReference type="EMBL" id="VEL34575.1"/>
    </source>
</evidence>
<keyword evidence="3" id="KW-1185">Reference proteome</keyword>
<dbReference type="Proteomes" id="UP000784294">
    <property type="component" value="Unassembled WGS sequence"/>
</dbReference>
<evidence type="ECO:0000256" key="1">
    <source>
        <dbReference type="SAM" id="Phobius"/>
    </source>
</evidence>
<accession>A0A448XE63</accession>